<comment type="similarity">
    <text evidence="3">Belongs to the class-II pyridoxal-phosphate-dependent aminotransferase family. BioF subfamily.</text>
</comment>
<dbReference type="Gene3D" id="3.90.1150.10">
    <property type="entry name" value="Aspartate Aminotransferase, domain 1"/>
    <property type="match status" value="1"/>
</dbReference>
<organism evidence="8 9">
    <name type="scientific">Salinimicrobium sediminis</name>
    <dbReference type="NCBI Taxonomy" id="1343891"/>
    <lineage>
        <taxon>Bacteria</taxon>
        <taxon>Pseudomonadati</taxon>
        <taxon>Bacteroidota</taxon>
        <taxon>Flavobacteriia</taxon>
        <taxon>Flavobacteriales</taxon>
        <taxon>Flavobacteriaceae</taxon>
        <taxon>Salinimicrobium</taxon>
    </lineage>
</organism>
<gene>
    <name evidence="8" type="ORF">SAMN06296241_0606</name>
</gene>
<protein>
    <submittedName>
        <fullName evidence="8">8-amino-7-oxononanoate synthase</fullName>
    </submittedName>
</protein>
<dbReference type="Proteomes" id="UP000219193">
    <property type="component" value="Unassembled WGS sequence"/>
</dbReference>
<dbReference type="SUPFAM" id="SSF53383">
    <property type="entry name" value="PLP-dependent transferases"/>
    <property type="match status" value="1"/>
</dbReference>
<evidence type="ECO:0000256" key="3">
    <source>
        <dbReference type="ARBA" id="ARBA00010008"/>
    </source>
</evidence>
<dbReference type="Pfam" id="PF00155">
    <property type="entry name" value="Aminotran_1_2"/>
    <property type="match status" value="1"/>
</dbReference>
<dbReference type="GO" id="GO:0009102">
    <property type="term" value="P:biotin biosynthetic process"/>
    <property type="evidence" value="ECO:0007669"/>
    <property type="project" value="TreeGrafter"/>
</dbReference>
<dbReference type="InterPro" id="IPR015422">
    <property type="entry name" value="PyrdxlP-dep_Trfase_small"/>
</dbReference>
<dbReference type="PANTHER" id="PTHR13693:SF77">
    <property type="entry name" value="8-AMINO-7-OXONONANOATE SYNTHASE"/>
    <property type="match status" value="1"/>
</dbReference>
<evidence type="ECO:0000313" key="8">
    <source>
        <dbReference type="EMBL" id="SOC79086.1"/>
    </source>
</evidence>
<keyword evidence="9" id="KW-1185">Reference proteome</keyword>
<comment type="pathway">
    <text evidence="2">Lipid metabolism.</text>
</comment>
<dbReference type="GO" id="GO:0016740">
    <property type="term" value="F:transferase activity"/>
    <property type="evidence" value="ECO:0007669"/>
    <property type="project" value="UniProtKB-KW"/>
</dbReference>
<dbReference type="PANTHER" id="PTHR13693">
    <property type="entry name" value="CLASS II AMINOTRANSFERASE/8-AMINO-7-OXONONANOATE SYNTHASE"/>
    <property type="match status" value="1"/>
</dbReference>
<evidence type="ECO:0000256" key="5">
    <source>
        <dbReference type="ARBA" id="ARBA00022898"/>
    </source>
</evidence>
<feature type="domain" description="Aminotransferase class I/classII large" evidence="7">
    <location>
        <begin position="30"/>
        <end position="373"/>
    </location>
</feature>
<dbReference type="InterPro" id="IPR004839">
    <property type="entry name" value="Aminotransferase_I/II_large"/>
</dbReference>
<dbReference type="EMBL" id="OCMF01000001">
    <property type="protein sequence ID" value="SOC79086.1"/>
    <property type="molecule type" value="Genomic_DNA"/>
</dbReference>
<proteinExistence type="inferred from homology"/>
<evidence type="ECO:0000256" key="6">
    <source>
        <dbReference type="RuleBase" id="RU003693"/>
    </source>
</evidence>
<dbReference type="InterPro" id="IPR015421">
    <property type="entry name" value="PyrdxlP-dep_Trfase_major"/>
</dbReference>
<keyword evidence="5 6" id="KW-0663">Pyridoxal phosphate</keyword>
<dbReference type="AlphaFoldDB" id="A0A285X238"/>
<dbReference type="OrthoDB" id="9807157at2"/>
<dbReference type="InterPro" id="IPR015424">
    <property type="entry name" value="PyrdxlP-dep_Trfase"/>
</dbReference>
<accession>A0A285X238</accession>
<dbReference type="Gene3D" id="3.40.640.10">
    <property type="entry name" value="Type I PLP-dependent aspartate aminotransferase-like (Major domain)"/>
    <property type="match status" value="1"/>
</dbReference>
<dbReference type="InterPro" id="IPR001917">
    <property type="entry name" value="Aminotrans_II_pyridoxalP_BS"/>
</dbReference>
<comment type="cofactor">
    <cofactor evidence="1 6">
        <name>pyridoxal 5'-phosphate</name>
        <dbReference type="ChEBI" id="CHEBI:597326"/>
    </cofactor>
</comment>
<evidence type="ECO:0000256" key="1">
    <source>
        <dbReference type="ARBA" id="ARBA00001933"/>
    </source>
</evidence>
<keyword evidence="4" id="KW-0808">Transferase</keyword>
<dbReference type="GO" id="GO:0030170">
    <property type="term" value="F:pyridoxal phosphate binding"/>
    <property type="evidence" value="ECO:0007669"/>
    <property type="project" value="InterPro"/>
</dbReference>
<evidence type="ECO:0000256" key="4">
    <source>
        <dbReference type="ARBA" id="ARBA00022679"/>
    </source>
</evidence>
<sequence>MSKLPIKIGKSLENRKAGGAFRVLKSSEGLLDFSSNDYLGFAGDQWIFERSDQILKQNSLLKNGSGGSRLLTGNHQLFAPGEDLIAAYHKAEAALIFNSGYDANVGFFSAVPGRGDYIFYDELIHASIRDGIGLSAAKAIKFRHNDVGDLQEKIRRLKNGISGEVYIVTESIFSMDGDSPNLTLLATYAEENNFHLVIDEAHAVGIYRAGIIAEQGLQEKIFARIVTFGKALGTHGAAVLGSKDLRDYLINFSRSFIYSTALAPHSVAAVIAAYENLKGEGISEIEKLRENIRFFKAEVSKKEFREQFLESDSAIHCFIIPGNKEVKAASQSLAAAGFDVRPILSPTVPAGRERLRICLHSFNSKTEIEDLFKALKMLI</sequence>
<name>A0A285X238_9FLAO</name>
<dbReference type="RefSeq" id="WP_097054851.1">
    <property type="nucleotide sequence ID" value="NZ_OCMF01000001.1"/>
</dbReference>
<evidence type="ECO:0000259" key="7">
    <source>
        <dbReference type="Pfam" id="PF00155"/>
    </source>
</evidence>
<dbReference type="PROSITE" id="PS00599">
    <property type="entry name" value="AA_TRANSFER_CLASS_2"/>
    <property type="match status" value="1"/>
</dbReference>
<reference evidence="9" key="1">
    <citation type="submission" date="2017-09" db="EMBL/GenBank/DDBJ databases">
        <authorList>
            <person name="Varghese N."/>
            <person name="Submissions S."/>
        </authorList>
    </citation>
    <scope>NUCLEOTIDE SEQUENCE [LARGE SCALE GENOMIC DNA]</scope>
    <source>
        <strain evidence="9">CGMCC 1.12641</strain>
    </source>
</reference>
<dbReference type="InterPro" id="IPR050087">
    <property type="entry name" value="AON_synthase_class-II"/>
</dbReference>
<evidence type="ECO:0000256" key="2">
    <source>
        <dbReference type="ARBA" id="ARBA00005189"/>
    </source>
</evidence>
<evidence type="ECO:0000313" key="9">
    <source>
        <dbReference type="Proteomes" id="UP000219193"/>
    </source>
</evidence>